<dbReference type="EMBL" id="JAXCEH010000023">
    <property type="protein sequence ID" value="MFA1557676.1"/>
    <property type="molecule type" value="Genomic_DNA"/>
</dbReference>
<evidence type="ECO:0000256" key="4">
    <source>
        <dbReference type="ARBA" id="ARBA00022630"/>
    </source>
</evidence>
<evidence type="ECO:0000256" key="3">
    <source>
        <dbReference type="ARBA" id="ARBA00011738"/>
    </source>
</evidence>
<dbReference type="Proteomes" id="UP001569904">
    <property type="component" value="Unassembled WGS sequence"/>
</dbReference>
<evidence type="ECO:0000256" key="2">
    <source>
        <dbReference type="ARBA" id="ARBA00009347"/>
    </source>
</evidence>
<dbReference type="InterPro" id="IPR006091">
    <property type="entry name" value="Acyl-CoA_Oxase/DH_mid-dom"/>
</dbReference>
<feature type="domain" description="Acyl-CoA dehydrogenase/oxidase C-terminal" evidence="8">
    <location>
        <begin position="250"/>
        <end position="399"/>
    </location>
</feature>
<comment type="similarity">
    <text evidence="2 7">Belongs to the acyl-CoA dehydrogenase family.</text>
</comment>
<feature type="domain" description="Acyl-CoA oxidase/dehydrogenase middle" evidence="9">
    <location>
        <begin position="138"/>
        <end position="238"/>
    </location>
</feature>
<evidence type="ECO:0000256" key="6">
    <source>
        <dbReference type="ARBA" id="ARBA00023002"/>
    </source>
</evidence>
<dbReference type="PANTHER" id="PTHR48083:SF13">
    <property type="entry name" value="ACYL-COA DEHYDROGENASE FAMILY MEMBER 11"/>
    <property type="match status" value="1"/>
</dbReference>
<keyword evidence="4 7" id="KW-0285">Flavoprotein</keyword>
<dbReference type="InterPro" id="IPR050741">
    <property type="entry name" value="Acyl-CoA_dehydrogenase"/>
</dbReference>
<comment type="caution">
    <text evidence="11">The sequence shown here is derived from an EMBL/GenBank/DDBJ whole genome shotgun (WGS) entry which is preliminary data.</text>
</comment>
<dbReference type="InterPro" id="IPR036250">
    <property type="entry name" value="AcylCo_DH-like_C"/>
</dbReference>
<keyword evidence="12" id="KW-1185">Reference proteome</keyword>
<dbReference type="InterPro" id="IPR009100">
    <property type="entry name" value="AcylCoA_DH/oxidase_NM_dom_sf"/>
</dbReference>
<dbReference type="SUPFAM" id="SSF56645">
    <property type="entry name" value="Acyl-CoA dehydrogenase NM domain-like"/>
    <property type="match status" value="1"/>
</dbReference>
<sequence length="407" mass="44434">MDFGLSERAREHLGRLQDFMDSHVYPAEPVYAAQRAELRAAGREHTVPQVVEDLKVEARERGLWNLFLPGSEDPAHGLSVTDYASLAEVTGRSPSLAPEATNCAAPDTGNMEVLYLFGTPEQKERWLRPLLDGEIRSAFAMTEPDVASSDATNISTRIERDGDHYVINGRKWWTSGAADPRCKVMILMGKTDPDGHPYQQQSMVLVPFDTPGVEVVRSLPVFGYQDQHGHCEIVFTDVRVPVENLVGEEGGGFAIAQARLGPGRIHHCMRAIGMAERALELMCERAVSRVAFGGPLARQGVVRQQIAESRMAIEQARLLCLKTAWLIDEHGVQAARSEIAAIKVIAPRVALDVVDKAIQVHGGAGVSDDTPLAAMWAGLRTLRLADGPDEVHVRSVARAELGGYLGK</sequence>
<evidence type="ECO:0000259" key="9">
    <source>
        <dbReference type="Pfam" id="PF02770"/>
    </source>
</evidence>
<feature type="domain" description="Acyl-CoA dehydrogenase/oxidase N-terminal" evidence="10">
    <location>
        <begin position="39"/>
        <end position="134"/>
    </location>
</feature>
<dbReference type="InterPro" id="IPR013786">
    <property type="entry name" value="AcylCoA_DH/ox_N"/>
</dbReference>
<dbReference type="Pfam" id="PF02770">
    <property type="entry name" value="Acyl-CoA_dh_M"/>
    <property type="match status" value="1"/>
</dbReference>
<dbReference type="InterPro" id="IPR009075">
    <property type="entry name" value="AcylCo_DH/oxidase_C"/>
</dbReference>
<evidence type="ECO:0000313" key="11">
    <source>
        <dbReference type="EMBL" id="MFA1557676.1"/>
    </source>
</evidence>
<dbReference type="PANTHER" id="PTHR48083">
    <property type="entry name" value="MEDIUM-CHAIN SPECIFIC ACYL-COA DEHYDROGENASE, MITOCHONDRIAL-RELATED"/>
    <property type="match status" value="1"/>
</dbReference>
<evidence type="ECO:0000313" key="12">
    <source>
        <dbReference type="Proteomes" id="UP001569904"/>
    </source>
</evidence>
<keyword evidence="5 7" id="KW-0274">FAD</keyword>
<dbReference type="Gene3D" id="1.20.140.10">
    <property type="entry name" value="Butyryl-CoA Dehydrogenase, subunit A, domain 3"/>
    <property type="match status" value="1"/>
</dbReference>
<comment type="subunit">
    <text evidence="3">Homodimer.</text>
</comment>
<name>A0ABV4R442_9ACTN</name>
<dbReference type="Gene3D" id="2.40.110.10">
    <property type="entry name" value="Butyryl-CoA Dehydrogenase, subunit A, domain 2"/>
    <property type="match status" value="1"/>
</dbReference>
<evidence type="ECO:0000259" key="8">
    <source>
        <dbReference type="Pfam" id="PF00441"/>
    </source>
</evidence>
<protein>
    <submittedName>
        <fullName evidence="11">Acyl-CoA dehydrogenase family protein</fullName>
    </submittedName>
</protein>
<dbReference type="InterPro" id="IPR046373">
    <property type="entry name" value="Acyl-CoA_Oxase/DH_mid-dom_sf"/>
</dbReference>
<dbReference type="InterPro" id="IPR037069">
    <property type="entry name" value="AcylCoA_DH/ox_N_sf"/>
</dbReference>
<evidence type="ECO:0000256" key="7">
    <source>
        <dbReference type="RuleBase" id="RU362125"/>
    </source>
</evidence>
<accession>A0ABV4R442</accession>
<proteinExistence type="inferred from homology"/>
<comment type="cofactor">
    <cofactor evidence="1 7">
        <name>FAD</name>
        <dbReference type="ChEBI" id="CHEBI:57692"/>
    </cofactor>
</comment>
<dbReference type="Pfam" id="PF02771">
    <property type="entry name" value="Acyl-CoA_dh_N"/>
    <property type="match status" value="1"/>
</dbReference>
<organism evidence="11 12">
    <name type="scientific">Actinomadura chokoriensis</name>
    <dbReference type="NCBI Taxonomy" id="454156"/>
    <lineage>
        <taxon>Bacteria</taxon>
        <taxon>Bacillati</taxon>
        <taxon>Actinomycetota</taxon>
        <taxon>Actinomycetes</taxon>
        <taxon>Streptosporangiales</taxon>
        <taxon>Thermomonosporaceae</taxon>
        <taxon>Actinomadura</taxon>
    </lineage>
</organism>
<dbReference type="Pfam" id="PF00441">
    <property type="entry name" value="Acyl-CoA_dh_1"/>
    <property type="match status" value="1"/>
</dbReference>
<keyword evidence="6 7" id="KW-0560">Oxidoreductase</keyword>
<dbReference type="RefSeq" id="WP_371944417.1">
    <property type="nucleotide sequence ID" value="NZ_JAXCEH010000023.1"/>
</dbReference>
<evidence type="ECO:0000256" key="5">
    <source>
        <dbReference type="ARBA" id="ARBA00022827"/>
    </source>
</evidence>
<evidence type="ECO:0000259" key="10">
    <source>
        <dbReference type="Pfam" id="PF02771"/>
    </source>
</evidence>
<gene>
    <name evidence="11" type="ORF">SM436_28675</name>
</gene>
<dbReference type="SUPFAM" id="SSF47203">
    <property type="entry name" value="Acyl-CoA dehydrogenase C-terminal domain-like"/>
    <property type="match status" value="1"/>
</dbReference>
<dbReference type="Gene3D" id="1.10.540.10">
    <property type="entry name" value="Acyl-CoA dehydrogenase/oxidase, N-terminal domain"/>
    <property type="match status" value="1"/>
</dbReference>
<evidence type="ECO:0000256" key="1">
    <source>
        <dbReference type="ARBA" id="ARBA00001974"/>
    </source>
</evidence>
<reference evidence="11 12" key="1">
    <citation type="submission" date="2023-11" db="EMBL/GenBank/DDBJ databases">
        <title>Actinomadura monticuli sp. nov., isolated from volcanic ash.</title>
        <authorList>
            <person name="Lee S.D."/>
            <person name="Yang H."/>
            <person name="Kim I.S."/>
        </authorList>
    </citation>
    <scope>NUCLEOTIDE SEQUENCE [LARGE SCALE GENOMIC DNA]</scope>
    <source>
        <strain evidence="11 12">DSM 45346</strain>
    </source>
</reference>